<dbReference type="InterPro" id="IPR043148">
    <property type="entry name" value="TagF_C"/>
</dbReference>
<dbReference type="GO" id="GO:0005886">
    <property type="term" value="C:plasma membrane"/>
    <property type="evidence" value="ECO:0007669"/>
    <property type="project" value="UniProtKB-SubCell"/>
</dbReference>
<dbReference type="GO" id="GO:0047355">
    <property type="term" value="F:CDP-glycerol glycerophosphotransferase activity"/>
    <property type="evidence" value="ECO:0007669"/>
    <property type="project" value="InterPro"/>
</dbReference>
<dbReference type="InterPro" id="IPR029044">
    <property type="entry name" value="Nucleotide-diphossugar_trans"/>
</dbReference>
<evidence type="ECO:0000256" key="4">
    <source>
        <dbReference type="ARBA" id="ARBA00022679"/>
    </source>
</evidence>
<reference evidence="9 10" key="1">
    <citation type="submission" date="2018-09" db="EMBL/GenBank/DDBJ databases">
        <title>YIM 75507 draft genome.</title>
        <authorList>
            <person name="Tang S."/>
            <person name="Feng Y."/>
        </authorList>
    </citation>
    <scope>NUCLEOTIDE SEQUENCE [LARGE SCALE GENOMIC DNA]</scope>
    <source>
        <strain evidence="9 10">YIM 75507</strain>
    </source>
</reference>
<evidence type="ECO:0000256" key="5">
    <source>
        <dbReference type="ARBA" id="ARBA00022944"/>
    </source>
</evidence>
<evidence type="ECO:0000256" key="1">
    <source>
        <dbReference type="ARBA" id="ARBA00004202"/>
    </source>
</evidence>
<dbReference type="InterPro" id="IPR051612">
    <property type="entry name" value="Teichoic_Acid_Biosynth"/>
</dbReference>
<dbReference type="OrthoDB" id="3183633at2"/>
<dbReference type="InterPro" id="IPR043149">
    <property type="entry name" value="TagF_N"/>
</dbReference>
<keyword evidence="10" id="KW-1185">Reference proteome</keyword>
<dbReference type="InterPro" id="IPR001173">
    <property type="entry name" value="Glyco_trans_2-like"/>
</dbReference>
<dbReference type="GO" id="GO:0019350">
    <property type="term" value="P:teichoic acid biosynthetic process"/>
    <property type="evidence" value="ECO:0007669"/>
    <property type="project" value="UniProtKB-KW"/>
</dbReference>
<dbReference type="SUPFAM" id="SSF53448">
    <property type="entry name" value="Nucleotide-diphospho-sugar transferases"/>
    <property type="match status" value="1"/>
</dbReference>
<keyword evidence="6" id="KW-0472">Membrane</keyword>
<dbReference type="Pfam" id="PF00535">
    <property type="entry name" value="Glycos_transf_2"/>
    <property type="match status" value="1"/>
</dbReference>
<evidence type="ECO:0000256" key="2">
    <source>
        <dbReference type="ARBA" id="ARBA00010488"/>
    </source>
</evidence>
<dbReference type="PANTHER" id="PTHR37316">
    <property type="entry name" value="TEICHOIC ACID GLYCEROL-PHOSPHATE PRIMASE"/>
    <property type="match status" value="1"/>
</dbReference>
<feature type="region of interest" description="Disordered" evidence="7">
    <location>
        <begin position="53"/>
        <end position="76"/>
    </location>
</feature>
<evidence type="ECO:0000259" key="8">
    <source>
        <dbReference type="Pfam" id="PF00535"/>
    </source>
</evidence>
<evidence type="ECO:0000313" key="9">
    <source>
        <dbReference type="EMBL" id="RJL23622.1"/>
    </source>
</evidence>
<keyword evidence="3" id="KW-1003">Cell membrane</keyword>
<dbReference type="PANTHER" id="PTHR37316:SF3">
    <property type="entry name" value="TEICHOIC ACID GLYCEROL-PHOSPHATE TRANSFERASE"/>
    <property type="match status" value="1"/>
</dbReference>
<accession>A0A3A4AVV6</accession>
<comment type="caution">
    <text evidence="9">The sequence shown here is derived from an EMBL/GenBank/DDBJ whole genome shotgun (WGS) entry which is preliminary data.</text>
</comment>
<dbReference type="Gene3D" id="3.90.550.10">
    <property type="entry name" value="Spore Coat Polysaccharide Biosynthesis Protein SpsA, Chain A"/>
    <property type="match status" value="1"/>
</dbReference>
<dbReference type="InterPro" id="IPR007554">
    <property type="entry name" value="Glycerophosphate_synth"/>
</dbReference>
<dbReference type="Gene3D" id="3.40.50.11820">
    <property type="match status" value="1"/>
</dbReference>
<evidence type="ECO:0000256" key="6">
    <source>
        <dbReference type="ARBA" id="ARBA00023136"/>
    </source>
</evidence>
<dbReference type="Gene3D" id="3.40.50.12580">
    <property type="match status" value="1"/>
</dbReference>
<comment type="similarity">
    <text evidence="2">Belongs to the CDP-glycerol glycerophosphotransferase family.</text>
</comment>
<keyword evidence="4 9" id="KW-0808">Transferase</keyword>
<sequence>MTRPDCSVLVISRGCAERLRRAVESVLGQSLRNLEVIVVDPAGDARATVAELAEEDPRVRHHRPPGDGDPRAQRDDGLDVARAPYVMFLESGDELSPHACKSLLLEIERTGADFVTGAVRRVAEGERRGPLWHPRLFTPQRVVADVRDEPEALFDCLATNKIYSRDFLERSRMRFRDGARHEDPLWAIQAYCLARRYGVVPWVVYHRRVSREGGPGSGGRDHLSGLERRIAAARLADGFLAASGRAGLRAAADFRFLRQDLRPYLGDLPGRPAEWVLGLARVAVPYLDRIRPAAIARLPRMERVCVRLLRSHRLEEAVEAARCFDGELPPRHVSYAGGRPYWGGEPGDPELDLTELGLLDRPFAQAPLRHDCEVLGLGGTTLALRVRTYDPARVLPAGPVTAELRVAARPGDPLRHRFELEPAGEGRFTARVEVDLGLVPYGGRGPDRTDEPRIVIARGGRENAAPLRPALPARLTAEVGGPGRRRTVRVIAGSTLKVGWRRAGLARMPEAAAGRARRAGAAISLHVPDRLVYALAARLPMRRDLAVFDAAGRYDGDPRAIYEEARRHGLPLKAVWVHDGSARGFPGDAEVVRRRSRRHLVAMARARYWVADHGLPPLFAKRRGNRYLRTGYGQDLEPALLEPRAGEKPAARWDALLAPSAGLERAFAPLHEHTGEILRTGSPRNDELVRWDEPGRQETAAAALRALEIPAGRRVLLYAPAGRDDARGRRARPDLDLDRLAAALGGEWIVVLRPHPSGRHAIPPRLRGFVRDGMGLRLNDLILASDALLTDRSPLTRDYAVTGRPILLHAAGRERRPDDGDLVPGPVLETADEVVAALGDLDRVRAEYAERYAAFQRAWCERETGYAAKAVVDAFFADVPRRG</sequence>
<dbReference type="AlphaFoldDB" id="A0A3A4AVV6"/>
<protein>
    <submittedName>
        <fullName evidence="9">Glycosyltransferase</fullName>
    </submittedName>
</protein>
<evidence type="ECO:0000313" key="10">
    <source>
        <dbReference type="Proteomes" id="UP000265768"/>
    </source>
</evidence>
<dbReference type="EMBL" id="QZEY01000018">
    <property type="protein sequence ID" value="RJL23622.1"/>
    <property type="molecule type" value="Genomic_DNA"/>
</dbReference>
<feature type="compositionally biased region" description="Basic and acidic residues" evidence="7">
    <location>
        <begin position="64"/>
        <end position="76"/>
    </location>
</feature>
<feature type="domain" description="Glycosyltransferase 2-like" evidence="8">
    <location>
        <begin position="7"/>
        <end position="170"/>
    </location>
</feature>
<keyword evidence="5" id="KW-0777">Teichoic acid biosynthesis</keyword>
<dbReference type="Pfam" id="PF04464">
    <property type="entry name" value="Glyphos_transf"/>
    <property type="match status" value="1"/>
</dbReference>
<name>A0A3A4AVV6_9ACTN</name>
<gene>
    <name evidence="9" type="ORF">D5H75_32505</name>
</gene>
<dbReference type="SUPFAM" id="SSF53756">
    <property type="entry name" value="UDP-Glycosyltransferase/glycogen phosphorylase"/>
    <property type="match status" value="1"/>
</dbReference>
<proteinExistence type="inferred from homology"/>
<comment type="subcellular location">
    <subcellularLocation>
        <location evidence="1">Cell membrane</location>
        <topology evidence="1">Peripheral membrane protein</topology>
    </subcellularLocation>
</comment>
<organism evidence="9 10">
    <name type="scientific">Bailinhaonella thermotolerans</name>
    <dbReference type="NCBI Taxonomy" id="1070861"/>
    <lineage>
        <taxon>Bacteria</taxon>
        <taxon>Bacillati</taxon>
        <taxon>Actinomycetota</taxon>
        <taxon>Actinomycetes</taxon>
        <taxon>Streptosporangiales</taxon>
        <taxon>Streptosporangiaceae</taxon>
        <taxon>Bailinhaonella</taxon>
    </lineage>
</organism>
<evidence type="ECO:0000256" key="3">
    <source>
        <dbReference type="ARBA" id="ARBA00022475"/>
    </source>
</evidence>
<evidence type="ECO:0000256" key="7">
    <source>
        <dbReference type="SAM" id="MobiDB-lite"/>
    </source>
</evidence>
<dbReference type="Proteomes" id="UP000265768">
    <property type="component" value="Unassembled WGS sequence"/>
</dbReference>